<dbReference type="OrthoDB" id="9157153at2"/>
<evidence type="ECO:0000313" key="3">
    <source>
        <dbReference type="Proteomes" id="UP000003856"/>
    </source>
</evidence>
<gene>
    <name evidence="2" type="ORF">AcdelDRAFT_4554</name>
</gene>
<feature type="transmembrane region" description="Helical" evidence="1">
    <location>
        <begin position="84"/>
        <end position="107"/>
    </location>
</feature>
<reference evidence="2 3" key="1">
    <citation type="submission" date="2009-05" db="EMBL/GenBank/DDBJ databases">
        <title>The draft genome of Acidovorax delafieldii 2AN.</title>
        <authorList>
            <consortium name="US DOE Joint Genome Institute (JGI-PGF)"/>
            <person name="Lucas S."/>
            <person name="Copeland A."/>
            <person name="Lapidus A."/>
            <person name="Glavina del Rio T."/>
            <person name="Tice H."/>
            <person name="Bruce D."/>
            <person name="Goodwin L."/>
            <person name="Pitluck S."/>
            <person name="Larimer F."/>
            <person name="Land M.L."/>
            <person name="Hauser L."/>
            <person name="Shelobolina E.S."/>
            <person name="Picardal F."/>
            <person name="Roden E."/>
            <person name="Emerson D."/>
        </authorList>
    </citation>
    <scope>NUCLEOTIDE SEQUENCE [LARGE SCALE GENOMIC DNA]</scope>
    <source>
        <strain evidence="2 3">2AN</strain>
    </source>
</reference>
<feature type="transmembrane region" description="Helical" evidence="1">
    <location>
        <begin position="26"/>
        <end position="44"/>
    </location>
</feature>
<dbReference type="PATRIC" id="fig|573060.9.peg.357"/>
<name>C5TCC3_ACIDE</name>
<accession>C5TCC3</accession>
<evidence type="ECO:0000313" key="2">
    <source>
        <dbReference type="EMBL" id="EER57873.1"/>
    </source>
</evidence>
<organism evidence="2 3">
    <name type="scientific">Acidovorax delafieldii 2AN</name>
    <dbReference type="NCBI Taxonomy" id="573060"/>
    <lineage>
        <taxon>Bacteria</taxon>
        <taxon>Pseudomonadati</taxon>
        <taxon>Pseudomonadota</taxon>
        <taxon>Betaproteobacteria</taxon>
        <taxon>Burkholderiales</taxon>
        <taxon>Comamonadaceae</taxon>
        <taxon>Acidovorax</taxon>
    </lineage>
</organism>
<evidence type="ECO:0000256" key="1">
    <source>
        <dbReference type="SAM" id="Phobius"/>
    </source>
</evidence>
<feature type="transmembrane region" description="Helical" evidence="1">
    <location>
        <begin position="56"/>
        <end position="78"/>
    </location>
</feature>
<dbReference type="Proteomes" id="UP000003856">
    <property type="component" value="Unassembled WGS sequence"/>
</dbReference>
<dbReference type="RefSeq" id="WP_005800820.1">
    <property type="nucleotide sequence ID" value="NZ_ACQT01000437.1"/>
</dbReference>
<comment type="caution">
    <text evidence="2">The sequence shown here is derived from an EMBL/GenBank/DDBJ whole genome shotgun (WGS) entry which is preliminary data.</text>
</comment>
<dbReference type="EMBL" id="ACQT01000437">
    <property type="protein sequence ID" value="EER57873.1"/>
    <property type="molecule type" value="Genomic_DNA"/>
</dbReference>
<sequence>MKKIVWLLVLAVPPWLAVKWGAPKWGLTLSIVPFFLLAMSMGDSDEHMFGEASEGIGKWLFLLVGLGGLVLGGTAFALRGTSSLWGVAWWMGPVALVVVIVGVVRVLRK</sequence>
<keyword evidence="1" id="KW-0812">Transmembrane</keyword>
<keyword evidence="1" id="KW-1133">Transmembrane helix</keyword>
<evidence type="ECO:0008006" key="4">
    <source>
        <dbReference type="Google" id="ProtNLM"/>
    </source>
</evidence>
<dbReference type="AlphaFoldDB" id="C5TCC3"/>
<proteinExistence type="predicted"/>
<protein>
    <recommendedName>
        <fullName evidence="4">Transmembrane protein</fullName>
    </recommendedName>
</protein>
<keyword evidence="3" id="KW-1185">Reference proteome</keyword>
<keyword evidence="1" id="KW-0472">Membrane</keyword>